<dbReference type="Gene3D" id="1.10.510.10">
    <property type="entry name" value="Transferase(Phosphotransferase) domain 1"/>
    <property type="match status" value="1"/>
</dbReference>
<keyword evidence="3 6" id="KW-0547">Nucleotide-binding</keyword>
<evidence type="ECO:0000256" key="6">
    <source>
        <dbReference type="PROSITE-ProRule" id="PRU10141"/>
    </source>
</evidence>
<evidence type="ECO:0000256" key="4">
    <source>
        <dbReference type="ARBA" id="ARBA00022777"/>
    </source>
</evidence>
<keyword evidence="4" id="KW-0418">Kinase</keyword>
<organism evidence="10 11">
    <name type="scientific">Henosepilachna vigintioctopunctata</name>
    <dbReference type="NCBI Taxonomy" id="420089"/>
    <lineage>
        <taxon>Eukaryota</taxon>
        <taxon>Metazoa</taxon>
        <taxon>Ecdysozoa</taxon>
        <taxon>Arthropoda</taxon>
        <taxon>Hexapoda</taxon>
        <taxon>Insecta</taxon>
        <taxon>Pterygota</taxon>
        <taxon>Neoptera</taxon>
        <taxon>Endopterygota</taxon>
        <taxon>Coleoptera</taxon>
        <taxon>Polyphaga</taxon>
        <taxon>Cucujiformia</taxon>
        <taxon>Coccinelloidea</taxon>
        <taxon>Coccinellidae</taxon>
        <taxon>Epilachninae</taxon>
        <taxon>Epilachnini</taxon>
        <taxon>Henosepilachna</taxon>
    </lineage>
</organism>
<keyword evidence="11" id="KW-1185">Reference proteome</keyword>
<dbReference type="SMART" id="SM00220">
    <property type="entry name" value="S_TKc"/>
    <property type="match status" value="1"/>
</dbReference>
<evidence type="ECO:0000259" key="9">
    <source>
        <dbReference type="PROSITE" id="PS50011"/>
    </source>
</evidence>
<evidence type="ECO:0000256" key="8">
    <source>
        <dbReference type="SAM" id="MobiDB-lite"/>
    </source>
</evidence>
<feature type="domain" description="Protein kinase" evidence="9">
    <location>
        <begin position="8"/>
        <end position="293"/>
    </location>
</feature>
<comment type="caution">
    <text evidence="10">The sequence shown here is derived from an EMBL/GenBank/DDBJ whole genome shotgun (WGS) entry which is preliminary data.</text>
</comment>
<dbReference type="SUPFAM" id="SSF56112">
    <property type="entry name" value="Protein kinase-like (PK-like)"/>
    <property type="match status" value="1"/>
</dbReference>
<evidence type="ECO:0000313" key="10">
    <source>
        <dbReference type="EMBL" id="KAK9885080.1"/>
    </source>
</evidence>
<evidence type="ECO:0000313" key="11">
    <source>
        <dbReference type="Proteomes" id="UP001431783"/>
    </source>
</evidence>
<feature type="compositionally biased region" description="Basic and acidic residues" evidence="8">
    <location>
        <begin position="349"/>
        <end position="361"/>
    </location>
</feature>
<evidence type="ECO:0000256" key="7">
    <source>
        <dbReference type="RuleBase" id="RU000304"/>
    </source>
</evidence>
<evidence type="ECO:0000256" key="5">
    <source>
        <dbReference type="ARBA" id="ARBA00022840"/>
    </source>
</evidence>
<reference evidence="10 11" key="1">
    <citation type="submission" date="2023-03" db="EMBL/GenBank/DDBJ databases">
        <title>Genome insight into feeding habits of ladybird beetles.</title>
        <authorList>
            <person name="Li H.-S."/>
            <person name="Huang Y.-H."/>
            <person name="Pang H."/>
        </authorList>
    </citation>
    <scope>NUCLEOTIDE SEQUENCE [LARGE SCALE GENOMIC DNA]</scope>
    <source>
        <strain evidence="10">SYSU_2023b</strain>
        <tissue evidence="10">Whole body</tissue>
    </source>
</reference>
<dbReference type="PROSITE" id="PS50011">
    <property type="entry name" value="PROTEIN_KINASE_DOM"/>
    <property type="match status" value="1"/>
</dbReference>
<dbReference type="FunFam" id="1.10.510.10:FF:000624">
    <property type="entry name" value="Mitogen-activated protein kinase"/>
    <property type="match status" value="1"/>
</dbReference>
<dbReference type="PROSITE" id="PS00108">
    <property type="entry name" value="PROTEIN_KINASE_ST"/>
    <property type="match status" value="1"/>
</dbReference>
<keyword evidence="5 6" id="KW-0067">ATP-binding</keyword>
<dbReference type="PROSITE" id="PS00107">
    <property type="entry name" value="PROTEIN_KINASE_ATP"/>
    <property type="match status" value="1"/>
</dbReference>
<gene>
    <name evidence="10" type="ORF">WA026_009306</name>
</gene>
<dbReference type="InterPro" id="IPR011009">
    <property type="entry name" value="Kinase-like_dom_sf"/>
</dbReference>
<feature type="binding site" evidence="6">
    <location>
        <position position="37"/>
    </location>
    <ligand>
        <name>ATP</name>
        <dbReference type="ChEBI" id="CHEBI:30616"/>
    </ligand>
</feature>
<dbReference type="Gene3D" id="3.30.200.20">
    <property type="entry name" value="Phosphorylase Kinase, domain 1"/>
    <property type="match status" value="1"/>
</dbReference>
<dbReference type="GO" id="GO:0005524">
    <property type="term" value="F:ATP binding"/>
    <property type="evidence" value="ECO:0007669"/>
    <property type="project" value="UniProtKB-UniRule"/>
</dbReference>
<comment type="similarity">
    <text evidence="7">Belongs to the protein kinase superfamily.</text>
</comment>
<evidence type="ECO:0000256" key="2">
    <source>
        <dbReference type="ARBA" id="ARBA00022679"/>
    </source>
</evidence>
<dbReference type="GO" id="GO:0004674">
    <property type="term" value="F:protein serine/threonine kinase activity"/>
    <property type="evidence" value="ECO:0007669"/>
    <property type="project" value="UniProtKB-KW"/>
</dbReference>
<dbReference type="InterPro" id="IPR000719">
    <property type="entry name" value="Prot_kinase_dom"/>
</dbReference>
<sequence>MSNFQNKYKVLQKIGEGSFSEVLKCQNRDTGECFAAKRLKKSYKTNEGVLNCAEIIAAQKIPYHQNVLNLLEFHYENLTGRAVFIFELMDMSMYDLLKNRSRRIPEIRVKVFLYQILKGLTHLHNHGLFHRDVKPENILIKMTNLGELIKLADLGSVRGIYSEPPYTEYISTRWYRSPECLLTVGNYGPKMDVWATGCVFYEMLTLKPLFPGSNELDQLHKIHGILGTPSGKLLEKLKNKSRNCTCFPETTGTGIYPLMTNFSEHAKRLLRLMLEYDPDKRINARRLLQSVYFDSIRFGEESSEHLSYLSRVKLDQNSRGSSDTRKTLAVQSSAQEKCGQRTTSCSKGIKREPSKARESNSSKKTSLSASKTLVNMIPPGENKKTNMSKKTESKSPKVLNAITSSSPSLDKSKKHVNDNFRKTTSNLMYFTQPLITSKEIADSKHFQSKSFVQSQKKTPRKVSEMDEKLTTILETAKRVS</sequence>
<proteinExistence type="inferred from homology"/>
<evidence type="ECO:0000256" key="1">
    <source>
        <dbReference type="ARBA" id="ARBA00022527"/>
    </source>
</evidence>
<keyword evidence="1 7" id="KW-0723">Serine/threonine-protein kinase</keyword>
<dbReference type="Proteomes" id="UP001431783">
    <property type="component" value="Unassembled WGS sequence"/>
</dbReference>
<dbReference type="Pfam" id="PF00069">
    <property type="entry name" value="Pkinase"/>
    <property type="match status" value="1"/>
</dbReference>
<dbReference type="AlphaFoldDB" id="A0AAW1UYN3"/>
<feature type="region of interest" description="Disordered" evidence="8">
    <location>
        <begin position="314"/>
        <end position="415"/>
    </location>
</feature>
<feature type="compositionally biased region" description="Basic and acidic residues" evidence="8">
    <location>
        <begin position="314"/>
        <end position="326"/>
    </location>
</feature>
<dbReference type="InterPro" id="IPR017441">
    <property type="entry name" value="Protein_kinase_ATP_BS"/>
</dbReference>
<keyword evidence="2" id="KW-0808">Transferase</keyword>
<protein>
    <recommendedName>
        <fullName evidence="9">Protein kinase domain-containing protein</fullName>
    </recommendedName>
</protein>
<feature type="compositionally biased region" description="Low complexity" evidence="8">
    <location>
        <begin position="362"/>
        <end position="373"/>
    </location>
</feature>
<dbReference type="InterPro" id="IPR008271">
    <property type="entry name" value="Ser/Thr_kinase_AS"/>
</dbReference>
<accession>A0AAW1UYN3</accession>
<dbReference type="InterPro" id="IPR050117">
    <property type="entry name" value="MAPK"/>
</dbReference>
<feature type="compositionally biased region" description="Basic and acidic residues" evidence="8">
    <location>
        <begin position="381"/>
        <end position="395"/>
    </location>
</feature>
<dbReference type="PANTHER" id="PTHR24055">
    <property type="entry name" value="MITOGEN-ACTIVATED PROTEIN KINASE"/>
    <property type="match status" value="1"/>
</dbReference>
<name>A0AAW1UYN3_9CUCU</name>
<feature type="compositionally biased region" description="Polar residues" evidence="8">
    <location>
        <begin position="329"/>
        <end position="346"/>
    </location>
</feature>
<evidence type="ECO:0000256" key="3">
    <source>
        <dbReference type="ARBA" id="ARBA00022741"/>
    </source>
</evidence>
<dbReference type="EMBL" id="JARQZJ010000094">
    <property type="protein sequence ID" value="KAK9885080.1"/>
    <property type="molecule type" value="Genomic_DNA"/>
</dbReference>